<comment type="caution">
    <text evidence="2">The sequence shown here is derived from an EMBL/GenBank/DDBJ whole genome shotgun (WGS) entry which is preliminary data.</text>
</comment>
<protein>
    <submittedName>
        <fullName evidence="2">Uncharacterized protein</fullName>
    </submittedName>
</protein>
<accession>A0AAD3SJP0</accession>
<evidence type="ECO:0000256" key="1">
    <source>
        <dbReference type="SAM" id="MobiDB-lite"/>
    </source>
</evidence>
<sequence length="105" mass="12110">MPDSRRKKNHRKNQWRPADDDSSGQRQQLRAQGGVLTKEEAHSPKTRGVSPLKRVKYFVSVNQQTDCCDDDDSDRRAGRVMLGFIVTEMLEEDQLLFQSTNCRQS</sequence>
<dbReference type="EMBL" id="BSYO01000012">
    <property type="protein sequence ID" value="GMH12830.1"/>
    <property type="molecule type" value="Genomic_DNA"/>
</dbReference>
<organism evidence="2 3">
    <name type="scientific">Nepenthes gracilis</name>
    <name type="common">Slender pitcher plant</name>
    <dbReference type="NCBI Taxonomy" id="150966"/>
    <lineage>
        <taxon>Eukaryota</taxon>
        <taxon>Viridiplantae</taxon>
        <taxon>Streptophyta</taxon>
        <taxon>Embryophyta</taxon>
        <taxon>Tracheophyta</taxon>
        <taxon>Spermatophyta</taxon>
        <taxon>Magnoliopsida</taxon>
        <taxon>eudicotyledons</taxon>
        <taxon>Gunneridae</taxon>
        <taxon>Pentapetalae</taxon>
        <taxon>Caryophyllales</taxon>
        <taxon>Nepenthaceae</taxon>
        <taxon>Nepenthes</taxon>
    </lineage>
</organism>
<dbReference type="AlphaFoldDB" id="A0AAD3SJP0"/>
<proteinExistence type="predicted"/>
<feature type="region of interest" description="Disordered" evidence="1">
    <location>
        <begin position="1"/>
        <end position="49"/>
    </location>
</feature>
<gene>
    <name evidence="2" type="ORF">Nepgr_014671</name>
</gene>
<dbReference type="Proteomes" id="UP001279734">
    <property type="component" value="Unassembled WGS sequence"/>
</dbReference>
<evidence type="ECO:0000313" key="2">
    <source>
        <dbReference type="EMBL" id="GMH12830.1"/>
    </source>
</evidence>
<evidence type="ECO:0000313" key="3">
    <source>
        <dbReference type="Proteomes" id="UP001279734"/>
    </source>
</evidence>
<keyword evidence="3" id="KW-1185">Reference proteome</keyword>
<reference evidence="2" key="1">
    <citation type="submission" date="2023-05" db="EMBL/GenBank/DDBJ databases">
        <title>Nepenthes gracilis genome sequencing.</title>
        <authorList>
            <person name="Fukushima K."/>
        </authorList>
    </citation>
    <scope>NUCLEOTIDE SEQUENCE</scope>
    <source>
        <strain evidence="2">SING2019-196</strain>
    </source>
</reference>
<feature type="compositionally biased region" description="Basic residues" evidence="1">
    <location>
        <begin position="1"/>
        <end position="14"/>
    </location>
</feature>
<name>A0AAD3SJP0_NEPGR</name>